<protein>
    <submittedName>
        <fullName evidence="3">Acetyltransferase</fullName>
    </submittedName>
</protein>
<dbReference type="Pfam" id="PF14602">
    <property type="entry name" value="Hexapep_2"/>
    <property type="match status" value="1"/>
</dbReference>
<evidence type="ECO:0000313" key="4">
    <source>
        <dbReference type="Proteomes" id="UP000886469"/>
    </source>
</evidence>
<evidence type="ECO:0000256" key="1">
    <source>
        <dbReference type="ARBA" id="ARBA00007274"/>
    </source>
</evidence>
<accession>A0ABX1TDB8</accession>
<dbReference type="PANTHER" id="PTHR43300">
    <property type="entry name" value="ACETYLTRANSFERASE"/>
    <property type="match status" value="1"/>
</dbReference>
<dbReference type="Proteomes" id="UP000886469">
    <property type="component" value="Unassembled WGS sequence"/>
</dbReference>
<comment type="similarity">
    <text evidence="1">Belongs to the transferase hexapeptide repeat family.</text>
</comment>
<keyword evidence="4" id="KW-1185">Reference proteome</keyword>
<dbReference type="InterPro" id="IPR011004">
    <property type="entry name" value="Trimer_LpxA-like_sf"/>
</dbReference>
<dbReference type="InterPro" id="IPR041561">
    <property type="entry name" value="PglD_N"/>
</dbReference>
<dbReference type="RefSeq" id="WP_169071446.1">
    <property type="nucleotide sequence ID" value="NZ_JAZKUC010000001.1"/>
</dbReference>
<name>A0ABX1TDB8_9PROT</name>
<dbReference type="EMBL" id="SPMX01000062">
    <property type="protein sequence ID" value="NMQ07078.1"/>
    <property type="molecule type" value="Genomic_DNA"/>
</dbReference>
<sequence>MNQPAILLVGAGGHARACIDVIEKEGRYAIAGLVGMPDEVGGAVLGYPILGGDAELPALRERCHNALITLGQIQSPEPRIRLFSLLERLGYTLPVVVSPRGHVSRHASLGPGSIVMHGAIVNACARVGRNCILNSRALVEHDAVVEDHCHISTGALVNGGARVGAGSFVGSGSVLREGVALGERCLVGMGLAVRKNHPAQSRIIR</sequence>
<dbReference type="PANTHER" id="PTHR43300:SF7">
    <property type="entry name" value="UDP-N-ACETYLBACILLOSAMINE N-ACETYLTRANSFERASE"/>
    <property type="match status" value="1"/>
</dbReference>
<gene>
    <name evidence="3" type="ORF">E4Q08_18435</name>
</gene>
<dbReference type="InterPro" id="IPR020019">
    <property type="entry name" value="AcTrfase_PglD-like"/>
</dbReference>
<dbReference type="InterPro" id="IPR050179">
    <property type="entry name" value="Trans_hexapeptide_repeat"/>
</dbReference>
<dbReference type="Gene3D" id="3.40.50.20">
    <property type="match status" value="1"/>
</dbReference>
<reference evidence="3" key="1">
    <citation type="submission" date="2019-03" db="EMBL/GenBank/DDBJ databases">
        <title>Metabolic reconstructions from genomes of highly enriched 'Candidatus Accumulibacter' and 'Candidatus Competibacter' bioreactor populations.</title>
        <authorList>
            <person name="Annavajhala M.K."/>
            <person name="Welles L."/>
            <person name="Abbas B."/>
            <person name="Sorokin D."/>
            <person name="Park H."/>
            <person name="Van Loosdrecht M."/>
            <person name="Chandran K."/>
        </authorList>
    </citation>
    <scope>NUCLEOTIDE SEQUENCE</scope>
    <source>
        <strain evidence="3">SBR_L</strain>
    </source>
</reference>
<organism evidence="3 4">
    <name type="scientific">Candidatus Accumulibacter contiguus</name>
    <dbReference type="NCBI Taxonomy" id="2954381"/>
    <lineage>
        <taxon>Bacteria</taxon>
        <taxon>Pseudomonadati</taxon>
        <taxon>Pseudomonadota</taxon>
        <taxon>Betaproteobacteria</taxon>
        <taxon>Candidatus Accumulibacter</taxon>
    </lineage>
</organism>
<dbReference type="CDD" id="cd03360">
    <property type="entry name" value="LbH_AT_putative"/>
    <property type="match status" value="1"/>
</dbReference>
<evidence type="ECO:0000313" key="3">
    <source>
        <dbReference type="EMBL" id="NMQ07078.1"/>
    </source>
</evidence>
<dbReference type="SUPFAM" id="SSF51161">
    <property type="entry name" value="Trimeric LpxA-like enzymes"/>
    <property type="match status" value="1"/>
</dbReference>
<dbReference type="NCBIfam" id="TIGR03570">
    <property type="entry name" value="NeuD_NnaD"/>
    <property type="match status" value="1"/>
</dbReference>
<comment type="caution">
    <text evidence="3">The sequence shown here is derived from an EMBL/GenBank/DDBJ whole genome shotgun (WGS) entry which is preliminary data.</text>
</comment>
<evidence type="ECO:0000259" key="2">
    <source>
        <dbReference type="Pfam" id="PF17836"/>
    </source>
</evidence>
<feature type="domain" description="PglD N-terminal" evidence="2">
    <location>
        <begin position="6"/>
        <end position="72"/>
    </location>
</feature>
<dbReference type="InterPro" id="IPR001451">
    <property type="entry name" value="Hexapep"/>
</dbReference>
<proteinExistence type="inferred from homology"/>
<dbReference type="Gene3D" id="2.160.10.10">
    <property type="entry name" value="Hexapeptide repeat proteins"/>
    <property type="match status" value="1"/>
</dbReference>
<dbReference type="Pfam" id="PF17836">
    <property type="entry name" value="PglD_N"/>
    <property type="match status" value="1"/>
</dbReference>